<gene>
    <name evidence="2" type="ORF">EYF80_007459</name>
</gene>
<name>A0A4Z2IXY4_9TELE</name>
<organism evidence="2 3">
    <name type="scientific">Liparis tanakae</name>
    <name type="common">Tanaka's snailfish</name>
    <dbReference type="NCBI Taxonomy" id="230148"/>
    <lineage>
        <taxon>Eukaryota</taxon>
        <taxon>Metazoa</taxon>
        <taxon>Chordata</taxon>
        <taxon>Craniata</taxon>
        <taxon>Vertebrata</taxon>
        <taxon>Euteleostomi</taxon>
        <taxon>Actinopterygii</taxon>
        <taxon>Neopterygii</taxon>
        <taxon>Teleostei</taxon>
        <taxon>Neoteleostei</taxon>
        <taxon>Acanthomorphata</taxon>
        <taxon>Eupercaria</taxon>
        <taxon>Perciformes</taxon>
        <taxon>Cottioidei</taxon>
        <taxon>Cottales</taxon>
        <taxon>Liparidae</taxon>
        <taxon>Liparis</taxon>
    </lineage>
</organism>
<feature type="region of interest" description="Disordered" evidence="1">
    <location>
        <begin position="57"/>
        <end position="91"/>
    </location>
</feature>
<proteinExistence type="predicted"/>
<evidence type="ECO:0000256" key="1">
    <source>
        <dbReference type="SAM" id="MobiDB-lite"/>
    </source>
</evidence>
<keyword evidence="3" id="KW-1185">Reference proteome</keyword>
<reference evidence="2 3" key="1">
    <citation type="submission" date="2019-03" db="EMBL/GenBank/DDBJ databases">
        <title>First draft genome of Liparis tanakae, snailfish: a comprehensive survey of snailfish specific genes.</title>
        <authorList>
            <person name="Kim W."/>
            <person name="Song I."/>
            <person name="Jeong J.-H."/>
            <person name="Kim D."/>
            <person name="Kim S."/>
            <person name="Ryu S."/>
            <person name="Song J.Y."/>
            <person name="Lee S.K."/>
        </authorList>
    </citation>
    <scope>NUCLEOTIDE SEQUENCE [LARGE SCALE GENOMIC DNA]</scope>
    <source>
        <tissue evidence="2">Muscle</tissue>
    </source>
</reference>
<dbReference type="AlphaFoldDB" id="A0A4Z2IXY4"/>
<comment type="caution">
    <text evidence="2">The sequence shown here is derived from an EMBL/GenBank/DDBJ whole genome shotgun (WGS) entry which is preliminary data.</text>
</comment>
<protein>
    <submittedName>
        <fullName evidence="2">Uncharacterized protein</fullName>
    </submittedName>
</protein>
<evidence type="ECO:0000313" key="3">
    <source>
        <dbReference type="Proteomes" id="UP000314294"/>
    </source>
</evidence>
<sequence>MADRVRVRRGSCIGPCEPSLSPPLISSHIPPDGTGAYQKLSAAMKLTHACLHRMAGQWRDSAQQGRGRKRTEESMSEEASGMRQRQAMMRV</sequence>
<dbReference type="Proteomes" id="UP000314294">
    <property type="component" value="Unassembled WGS sequence"/>
</dbReference>
<evidence type="ECO:0000313" key="2">
    <source>
        <dbReference type="EMBL" id="TNN82338.1"/>
    </source>
</evidence>
<dbReference type="EMBL" id="SRLO01000040">
    <property type="protein sequence ID" value="TNN82338.1"/>
    <property type="molecule type" value="Genomic_DNA"/>
</dbReference>
<accession>A0A4Z2IXY4</accession>